<dbReference type="VEuPathDB" id="MicrosporidiaDB:EDEG_01690"/>
<organism evidence="2 3">
    <name type="scientific">Edhazardia aedis (strain USNM 41457)</name>
    <name type="common">Microsporidian parasite</name>
    <dbReference type="NCBI Taxonomy" id="1003232"/>
    <lineage>
        <taxon>Eukaryota</taxon>
        <taxon>Fungi</taxon>
        <taxon>Fungi incertae sedis</taxon>
        <taxon>Microsporidia</taxon>
        <taxon>Edhazardia</taxon>
    </lineage>
</organism>
<evidence type="ECO:0000313" key="3">
    <source>
        <dbReference type="Proteomes" id="UP000003163"/>
    </source>
</evidence>
<feature type="transmembrane region" description="Helical" evidence="1">
    <location>
        <begin position="7"/>
        <end position="30"/>
    </location>
</feature>
<proteinExistence type="predicted"/>
<comment type="caution">
    <text evidence="2">The sequence shown here is derived from an EMBL/GenBank/DDBJ whole genome shotgun (WGS) entry which is preliminary data.</text>
</comment>
<sequence length="293" mass="34549">MNTKYIKILIISSVCSLIAIIGGLLFYLIYKNCFTENPKLDENKNVNNTKPKLQSYYDKLRENIDVFLATKSSEVYKKIFDAIKEKGEYIQVFCEIDENNGNRQIILNIFSSKNSKTDDEVKKILDNYKSKKITVREKSILRMEYFNNNLVNLVLKDEKNNILEKIVEILTKLINEIEKSGENQNENILDSRGFTLLDAFLFFKNHLTSLQENNSKYPYRIIYFLNNERLDILEQHNKEQSDDFFDSQKLEHKVFFKEKGEYTLKTYEIIAFIFSQILKHFGDHSSIKVEAFS</sequence>
<dbReference type="HOGENOM" id="CLU_950028_0_0_1"/>
<evidence type="ECO:0000256" key="1">
    <source>
        <dbReference type="SAM" id="Phobius"/>
    </source>
</evidence>
<dbReference type="AlphaFoldDB" id="J9DRS1"/>
<name>J9DRS1_EDHAE</name>
<dbReference type="InParanoid" id="J9DRS1"/>
<protein>
    <submittedName>
        <fullName evidence="2">Uncharacterized protein</fullName>
    </submittedName>
</protein>
<reference evidence="2 3" key="1">
    <citation type="submission" date="2011-08" db="EMBL/GenBank/DDBJ databases">
        <authorList>
            <person name="Liu Z.J."/>
            <person name="Shi F.L."/>
            <person name="Lu J.Q."/>
            <person name="Li M."/>
            <person name="Wang Z.L."/>
        </authorList>
    </citation>
    <scope>NUCLEOTIDE SEQUENCE [LARGE SCALE GENOMIC DNA]</scope>
    <source>
        <strain evidence="2 3">USNM 41457</strain>
    </source>
</reference>
<evidence type="ECO:0000313" key="2">
    <source>
        <dbReference type="EMBL" id="EJW04017.1"/>
    </source>
</evidence>
<accession>J9DRS1</accession>
<dbReference type="Proteomes" id="UP000003163">
    <property type="component" value="Unassembled WGS sequence"/>
</dbReference>
<dbReference type="EMBL" id="AFBI03000025">
    <property type="protein sequence ID" value="EJW04017.1"/>
    <property type="molecule type" value="Genomic_DNA"/>
</dbReference>
<reference evidence="3" key="2">
    <citation type="submission" date="2015-07" db="EMBL/GenBank/DDBJ databases">
        <title>Contrasting host-pathogen interactions and genome evolution in two generalist and specialist microsporidian pathogens of mosquitoes.</title>
        <authorList>
            <consortium name="The Broad Institute Genomics Platform"/>
            <consortium name="The Broad Institute Genome Sequencing Center for Infectious Disease"/>
            <person name="Cuomo C.A."/>
            <person name="Sanscrainte N.D."/>
            <person name="Goldberg J.M."/>
            <person name="Heiman D."/>
            <person name="Young S."/>
            <person name="Zeng Q."/>
            <person name="Becnel J.J."/>
            <person name="Birren B.W."/>
        </authorList>
    </citation>
    <scope>NUCLEOTIDE SEQUENCE [LARGE SCALE GENOMIC DNA]</scope>
    <source>
        <strain evidence="3">USNM 41457</strain>
    </source>
</reference>
<keyword evidence="1" id="KW-1133">Transmembrane helix</keyword>
<keyword evidence="3" id="KW-1185">Reference proteome</keyword>
<keyword evidence="1" id="KW-0812">Transmembrane</keyword>
<gene>
    <name evidence="2" type="ORF">EDEG_01690</name>
</gene>
<keyword evidence="1" id="KW-0472">Membrane</keyword>